<name>A0A561ECU7_9MICO</name>
<dbReference type="InterPro" id="IPR006685">
    <property type="entry name" value="MscS_channel_2nd"/>
</dbReference>
<evidence type="ECO:0000256" key="1">
    <source>
        <dbReference type="ARBA" id="ARBA00004651"/>
    </source>
</evidence>
<dbReference type="Pfam" id="PF21082">
    <property type="entry name" value="MS_channel_3rd"/>
    <property type="match status" value="1"/>
</dbReference>
<gene>
    <name evidence="11" type="ORF">BKA23_2266</name>
</gene>
<feature type="transmembrane region" description="Helical" evidence="7">
    <location>
        <begin position="91"/>
        <end position="114"/>
    </location>
</feature>
<comment type="similarity">
    <text evidence="2">Belongs to the MscS (TC 1.A.23) family.</text>
</comment>
<dbReference type="GO" id="GO:0005886">
    <property type="term" value="C:plasma membrane"/>
    <property type="evidence" value="ECO:0007669"/>
    <property type="project" value="UniProtKB-SubCell"/>
</dbReference>
<dbReference type="InterPro" id="IPR045276">
    <property type="entry name" value="YbiO_bact"/>
</dbReference>
<evidence type="ECO:0000313" key="12">
    <source>
        <dbReference type="Proteomes" id="UP000318297"/>
    </source>
</evidence>
<dbReference type="InterPro" id="IPR049142">
    <property type="entry name" value="MS_channel_1st"/>
</dbReference>
<dbReference type="InterPro" id="IPR011014">
    <property type="entry name" value="MscS_channel_TM-2"/>
</dbReference>
<dbReference type="EMBL" id="VIVQ01000001">
    <property type="protein sequence ID" value="TWE13434.1"/>
    <property type="molecule type" value="Genomic_DNA"/>
</dbReference>
<evidence type="ECO:0000259" key="8">
    <source>
        <dbReference type="Pfam" id="PF00924"/>
    </source>
</evidence>
<dbReference type="GO" id="GO:0008381">
    <property type="term" value="F:mechanosensitive monoatomic ion channel activity"/>
    <property type="evidence" value="ECO:0007669"/>
    <property type="project" value="InterPro"/>
</dbReference>
<organism evidence="11 12">
    <name type="scientific">Rudaeicoccus suwonensis</name>
    <dbReference type="NCBI Taxonomy" id="657409"/>
    <lineage>
        <taxon>Bacteria</taxon>
        <taxon>Bacillati</taxon>
        <taxon>Actinomycetota</taxon>
        <taxon>Actinomycetes</taxon>
        <taxon>Micrococcales</taxon>
        <taxon>Dermacoccaceae</taxon>
        <taxon>Rudaeicoccus</taxon>
    </lineage>
</organism>
<comment type="subcellular location">
    <subcellularLocation>
        <location evidence="1">Cell membrane</location>
        <topology evidence="1">Multi-pass membrane protein</topology>
    </subcellularLocation>
</comment>
<feature type="domain" description="Mechanosensitive ion channel MscS" evidence="8">
    <location>
        <begin position="138"/>
        <end position="201"/>
    </location>
</feature>
<keyword evidence="4 7" id="KW-0812">Transmembrane</keyword>
<dbReference type="SUPFAM" id="SSF82861">
    <property type="entry name" value="Mechanosensitive channel protein MscS (YggB), transmembrane region"/>
    <property type="match status" value="1"/>
</dbReference>
<evidence type="ECO:0000256" key="4">
    <source>
        <dbReference type="ARBA" id="ARBA00022692"/>
    </source>
</evidence>
<dbReference type="SUPFAM" id="SSF82689">
    <property type="entry name" value="Mechanosensitive channel protein MscS (YggB), C-terminal domain"/>
    <property type="match status" value="1"/>
</dbReference>
<feature type="transmembrane region" description="Helical" evidence="7">
    <location>
        <begin position="120"/>
        <end position="139"/>
    </location>
</feature>
<dbReference type="Pfam" id="PF00924">
    <property type="entry name" value="MS_channel_2nd"/>
    <property type="match status" value="1"/>
</dbReference>
<dbReference type="Pfam" id="PF21088">
    <property type="entry name" value="MS_channel_1st"/>
    <property type="match status" value="1"/>
</dbReference>
<dbReference type="InterPro" id="IPR010920">
    <property type="entry name" value="LSM_dom_sf"/>
</dbReference>
<dbReference type="AlphaFoldDB" id="A0A561ECU7"/>
<keyword evidence="5 7" id="KW-1133">Transmembrane helix</keyword>
<evidence type="ECO:0000313" key="11">
    <source>
        <dbReference type="EMBL" id="TWE13434.1"/>
    </source>
</evidence>
<dbReference type="InterPro" id="IPR011066">
    <property type="entry name" value="MscS_channel_C_sf"/>
</dbReference>
<feature type="domain" description="Mechanosensitive ion channel MscS C-terminal" evidence="9">
    <location>
        <begin position="209"/>
        <end position="293"/>
    </location>
</feature>
<dbReference type="Gene3D" id="3.30.70.100">
    <property type="match status" value="1"/>
</dbReference>
<evidence type="ECO:0000256" key="2">
    <source>
        <dbReference type="ARBA" id="ARBA00008017"/>
    </source>
</evidence>
<evidence type="ECO:0000256" key="6">
    <source>
        <dbReference type="ARBA" id="ARBA00023136"/>
    </source>
</evidence>
<proteinExistence type="inferred from homology"/>
<dbReference type="Gene3D" id="2.30.30.60">
    <property type="match status" value="1"/>
</dbReference>
<dbReference type="InterPro" id="IPR023408">
    <property type="entry name" value="MscS_beta-dom_sf"/>
</dbReference>
<dbReference type="Proteomes" id="UP000318297">
    <property type="component" value="Unassembled WGS sequence"/>
</dbReference>
<reference evidence="11 12" key="1">
    <citation type="submission" date="2019-06" db="EMBL/GenBank/DDBJ databases">
        <title>Sequencing the genomes of 1000 actinobacteria strains.</title>
        <authorList>
            <person name="Klenk H.-P."/>
        </authorList>
    </citation>
    <scope>NUCLEOTIDE SEQUENCE [LARGE SCALE GENOMIC DNA]</scope>
    <source>
        <strain evidence="11 12">DSM 19560</strain>
    </source>
</reference>
<keyword evidence="3" id="KW-1003">Cell membrane</keyword>
<feature type="domain" description="Mechanosensitive ion channel transmembrane helices 2/3" evidence="10">
    <location>
        <begin position="96"/>
        <end position="136"/>
    </location>
</feature>
<evidence type="ECO:0000259" key="10">
    <source>
        <dbReference type="Pfam" id="PF21088"/>
    </source>
</evidence>
<dbReference type="SUPFAM" id="SSF50182">
    <property type="entry name" value="Sm-like ribonucleoproteins"/>
    <property type="match status" value="1"/>
</dbReference>
<evidence type="ECO:0000256" key="3">
    <source>
        <dbReference type="ARBA" id="ARBA00022475"/>
    </source>
</evidence>
<keyword evidence="12" id="KW-1185">Reference proteome</keyword>
<dbReference type="InterPro" id="IPR049278">
    <property type="entry name" value="MS_channel_C"/>
</dbReference>
<evidence type="ECO:0000256" key="7">
    <source>
        <dbReference type="SAM" id="Phobius"/>
    </source>
</evidence>
<dbReference type="Gene3D" id="1.10.287.1260">
    <property type="match status" value="1"/>
</dbReference>
<sequence length="307" mass="33126">MMERMPDLHLDSKTSTSPWEWFVGTPLMVVCIIIGAVALRWLVHRAIRRVVRLMEDRTHERPETGRAGRVLRQATGLDSERRIQRAATMGSLLRSVTTILIFGIAALTAMGALGVPLAPLLASAGVGGVAIGFGSQSLVKDFLSGIFMILEDQYGVGDVIDTGEAIGTVEEVTLRITRVRDGSGVVWYVRNGAIARVGNQSQGWAVGLIDIPIGYDESVEHALQVLRDVVKAIDSESPWNDKLLEEPTVAGVESVTGGVVTLRITAKCLPNEQYAVGREIRERAKLALDAAGVKGPQLPPYLTPPTT</sequence>
<comment type="caution">
    <text evidence="11">The sequence shown here is derived from an EMBL/GenBank/DDBJ whole genome shotgun (WGS) entry which is preliminary data.</text>
</comment>
<evidence type="ECO:0000259" key="9">
    <source>
        <dbReference type="Pfam" id="PF21082"/>
    </source>
</evidence>
<dbReference type="PANTHER" id="PTHR30460">
    <property type="entry name" value="MODERATE CONDUCTANCE MECHANOSENSITIVE CHANNEL YBIO"/>
    <property type="match status" value="1"/>
</dbReference>
<accession>A0A561ECU7</accession>
<keyword evidence="6 7" id="KW-0472">Membrane</keyword>
<evidence type="ECO:0000256" key="5">
    <source>
        <dbReference type="ARBA" id="ARBA00022989"/>
    </source>
</evidence>
<feature type="transmembrane region" description="Helical" evidence="7">
    <location>
        <begin position="20"/>
        <end position="43"/>
    </location>
</feature>
<protein>
    <submittedName>
        <fullName evidence="11">Small conductance mechanosensitive channel</fullName>
    </submittedName>
</protein>
<dbReference type="PANTHER" id="PTHR30460:SF0">
    <property type="entry name" value="MODERATE CONDUCTANCE MECHANOSENSITIVE CHANNEL YBIO"/>
    <property type="match status" value="1"/>
</dbReference>